<dbReference type="Proteomes" id="UP000032483">
    <property type="component" value="Unassembled WGS sequence"/>
</dbReference>
<dbReference type="Proteomes" id="UP000449193">
    <property type="component" value="Unassembled WGS sequence"/>
</dbReference>
<dbReference type="EMBL" id="JXXK01000003">
    <property type="protein sequence ID" value="KJF40914.1"/>
    <property type="molecule type" value="Genomic_DNA"/>
</dbReference>
<dbReference type="Gene3D" id="1.10.8.290">
    <property type="entry name" value="uncharacterized protein sp1917 domain"/>
    <property type="match status" value="1"/>
</dbReference>
<sequence>MAEHRIFKARFSDIYPLYVQKALRKGRTQDEVDAVILWLTGYTPGGLARQLAQRTDMASFFGQAPRFNPAGAEIKGVVCGVRVEDIEDPLMQKIRYLDKLIDELAKGRPMEKILRGTKGGGEQC</sequence>
<accession>A0A0D8J2E5</accession>
<comment type="caution">
    <text evidence="1">The sequence shown here is derived from an EMBL/GenBank/DDBJ whole genome shotgun (WGS) entry which is preliminary data.</text>
</comment>
<dbReference type="InterPro" id="IPR014580">
    <property type="entry name" value="UCP033199"/>
</dbReference>
<dbReference type="InterPro" id="IPR023204">
    <property type="entry name" value="SP1917_dom_sf"/>
</dbReference>
<organism evidence="1 3">
    <name type="scientific">Ruthenibacterium lactatiformans</name>
    <dbReference type="NCBI Taxonomy" id="1550024"/>
    <lineage>
        <taxon>Bacteria</taxon>
        <taxon>Bacillati</taxon>
        <taxon>Bacillota</taxon>
        <taxon>Clostridia</taxon>
        <taxon>Eubacteriales</taxon>
        <taxon>Oscillospiraceae</taxon>
        <taxon>Ruthenibacterium</taxon>
    </lineage>
</organism>
<dbReference type="RefSeq" id="WP_050004593.1">
    <property type="nucleotide sequence ID" value="NZ_DAWBJP010000005.1"/>
</dbReference>
<reference evidence="1" key="1">
    <citation type="submission" date="2015-02" db="EMBL/GenBank/DDBJ databases">
        <title>A novel member of the family Ruminococcaceae isolated from human feces.</title>
        <authorList>
            <person name="Shkoporov A.N."/>
            <person name="Chaplin A.V."/>
            <person name="Motuzova O.V."/>
            <person name="Kafarskaia L.I."/>
            <person name="Khokhlova E.V."/>
            <person name="Efimov B.A."/>
        </authorList>
    </citation>
    <scope>NUCLEOTIDE SEQUENCE [LARGE SCALE GENOMIC DNA]</scope>
    <source>
        <strain evidence="1">585-1</strain>
    </source>
</reference>
<name>A0A0D8J2E5_9FIRM</name>
<dbReference type="Pfam" id="PF09966">
    <property type="entry name" value="DUF2200"/>
    <property type="match status" value="1"/>
</dbReference>
<reference evidence="2 4" key="2">
    <citation type="journal article" date="2019" name="Nat. Med.">
        <title>A library of human gut bacterial isolates paired with longitudinal multiomics data enables mechanistic microbiome research.</title>
        <authorList>
            <person name="Poyet M."/>
            <person name="Groussin M."/>
            <person name="Gibbons S.M."/>
            <person name="Avila-Pacheco J."/>
            <person name="Jiang X."/>
            <person name="Kearney S.M."/>
            <person name="Perrotta A.R."/>
            <person name="Berdy B."/>
            <person name="Zhao S."/>
            <person name="Lieberman T.D."/>
            <person name="Swanson P.K."/>
            <person name="Smith M."/>
            <person name="Roesemann S."/>
            <person name="Alexander J.E."/>
            <person name="Rich S.A."/>
            <person name="Livny J."/>
            <person name="Vlamakis H."/>
            <person name="Clish C."/>
            <person name="Bullock K."/>
            <person name="Deik A."/>
            <person name="Scott J."/>
            <person name="Pierce K.A."/>
            <person name="Xavier R.J."/>
            <person name="Alm E.J."/>
        </authorList>
    </citation>
    <scope>NUCLEOTIDE SEQUENCE [LARGE SCALE GENOMIC DNA]</scope>
    <source>
        <strain evidence="2 4">BIOML-A7</strain>
    </source>
</reference>
<keyword evidence="3" id="KW-1185">Reference proteome</keyword>
<dbReference type="PATRIC" id="fig|1550024.3.peg.800"/>
<proteinExistence type="predicted"/>
<evidence type="ECO:0000313" key="1">
    <source>
        <dbReference type="EMBL" id="KJF40914.1"/>
    </source>
</evidence>
<dbReference type="GeneID" id="42855715"/>
<dbReference type="EMBL" id="WMZR01000006">
    <property type="protein sequence ID" value="MTS51116.1"/>
    <property type="molecule type" value="Genomic_DNA"/>
</dbReference>
<gene>
    <name evidence="2" type="ORF">GMD52_06145</name>
    <name evidence="1" type="ORF">TQ39_03580</name>
</gene>
<evidence type="ECO:0000313" key="2">
    <source>
        <dbReference type="EMBL" id="MTS51116.1"/>
    </source>
</evidence>
<dbReference type="AlphaFoldDB" id="A0A0D8J2E5"/>
<evidence type="ECO:0000313" key="3">
    <source>
        <dbReference type="Proteomes" id="UP000032483"/>
    </source>
</evidence>
<dbReference type="PIRSF" id="PIRSF033199">
    <property type="entry name" value="UCP033199"/>
    <property type="match status" value="1"/>
</dbReference>
<protein>
    <submittedName>
        <fullName evidence="2">DUF2200 family protein</fullName>
    </submittedName>
</protein>
<evidence type="ECO:0000313" key="4">
    <source>
        <dbReference type="Proteomes" id="UP000449193"/>
    </source>
</evidence>